<dbReference type="NCBIfam" id="TIGR01460">
    <property type="entry name" value="HAD-SF-IIA"/>
    <property type="match status" value="1"/>
</dbReference>
<keyword evidence="3" id="KW-1185">Reference proteome</keyword>
<dbReference type="InterPro" id="IPR036412">
    <property type="entry name" value="HAD-like_sf"/>
</dbReference>
<dbReference type="InterPro" id="IPR023214">
    <property type="entry name" value="HAD_sf"/>
</dbReference>
<dbReference type="Pfam" id="PF13344">
    <property type="entry name" value="Hydrolase_6"/>
    <property type="match status" value="1"/>
</dbReference>
<dbReference type="NCBIfam" id="TIGR01456">
    <property type="entry name" value="CECR5"/>
    <property type="match status" value="1"/>
</dbReference>
<evidence type="ECO:0000313" key="1">
    <source>
        <dbReference type="EMBL" id="KAL0486592.1"/>
    </source>
</evidence>
<protein>
    <submittedName>
        <fullName evidence="1 2">CDP-alcohol phosphatidyltransferase</fullName>
    </submittedName>
</protein>
<name>A0AAW2ZD90_9EUKA</name>
<dbReference type="GO" id="GO:0046474">
    <property type="term" value="P:glycerophospholipid biosynthetic process"/>
    <property type="evidence" value="ECO:0007669"/>
    <property type="project" value="TreeGrafter"/>
</dbReference>
<organism evidence="1 3">
    <name type="scientific">Acrasis kona</name>
    <dbReference type="NCBI Taxonomy" id="1008807"/>
    <lineage>
        <taxon>Eukaryota</taxon>
        <taxon>Discoba</taxon>
        <taxon>Heterolobosea</taxon>
        <taxon>Tetramitia</taxon>
        <taxon>Eutetramitia</taxon>
        <taxon>Acrasidae</taxon>
        <taxon>Acrasis</taxon>
    </lineage>
</organism>
<dbReference type="GO" id="GO:0005739">
    <property type="term" value="C:mitochondrion"/>
    <property type="evidence" value="ECO:0007669"/>
    <property type="project" value="TreeGrafter"/>
</dbReference>
<dbReference type="InterPro" id="IPR006357">
    <property type="entry name" value="HAD-SF_hydro_IIA"/>
</dbReference>
<dbReference type="Gene3D" id="3.40.50.1000">
    <property type="entry name" value="HAD superfamily/HAD-like"/>
    <property type="match status" value="2"/>
</dbReference>
<dbReference type="InterPro" id="IPR050324">
    <property type="entry name" value="CDP-alcohol_PTase-I"/>
</dbReference>
<proteinExistence type="predicted"/>
<dbReference type="PANTHER" id="PTHR14269:SF4">
    <property type="entry name" value="CAT EYE SYNDROME CRITICAL REGION PROTEIN 5"/>
    <property type="match status" value="1"/>
</dbReference>
<accession>A0AAW2ZD90</accession>
<gene>
    <name evidence="1" type="ORF">AKO1_001407</name>
    <name evidence="2" type="ORF">AKO1_013532</name>
</gene>
<dbReference type="Proteomes" id="UP001431209">
    <property type="component" value="Unassembled WGS sequence"/>
</dbReference>
<dbReference type="EMBL" id="JAOPGA020001489">
    <property type="protein sequence ID" value="KAL0488894.1"/>
    <property type="molecule type" value="Genomic_DNA"/>
</dbReference>
<sequence>MLSRSRLLPHISSLMCKRTFKTNGCRAVLFDIDGVLIRGKKKIKGATESLIRLQEARIPFAFLTNGGGVLESVKTKQLMDILNEEQAKKIELSPEHMILSHSPMKALLDKHRGDKILIIGDHDSAKVAREYGFTNAVGVKDFFHQNPHIHAKSANKVKMSTIEQSVKEYEENNLTQPFKAVFVMHDPEDFGRDLQICMDVLLSRGSPGSPFHLDDQEVDLYMSNPDLLYSGTYSTPRFGQGLFKLCLQSVYKEMNKRDLRLNQFGKPEKVTYEFAEKKLEKIASELGYNKVDVIYAVGDNPAADVRGANNAGHHYQSVLVRTGVFSSPESNDRADPAKHVVQDVNEFVDKLINKGL</sequence>
<dbReference type="EMBL" id="JAOPGA020001250">
    <property type="protein sequence ID" value="KAL0486592.1"/>
    <property type="molecule type" value="Genomic_DNA"/>
</dbReference>
<reference evidence="1 3" key="1">
    <citation type="submission" date="2024-03" db="EMBL/GenBank/DDBJ databases">
        <title>The Acrasis kona genome and developmental transcriptomes reveal deep origins of eukaryotic multicellular pathways.</title>
        <authorList>
            <person name="Sheikh S."/>
            <person name="Fu C.-J."/>
            <person name="Brown M.W."/>
            <person name="Baldauf S.L."/>
        </authorList>
    </citation>
    <scope>NUCLEOTIDE SEQUENCE [LARGE SCALE GENOMIC DNA]</scope>
    <source>
        <strain evidence="1 3">ATCC MYA-3509</strain>
    </source>
</reference>
<evidence type="ECO:0000313" key="3">
    <source>
        <dbReference type="Proteomes" id="UP001431209"/>
    </source>
</evidence>
<dbReference type="PANTHER" id="PTHR14269">
    <property type="entry name" value="CDP-DIACYLGLYCEROL--GLYCEROL-3-PHOSPHATE 3-PHOSPHATIDYLTRANSFERASE-RELATED"/>
    <property type="match status" value="1"/>
</dbReference>
<dbReference type="InterPro" id="IPR006353">
    <property type="entry name" value="HAD-SF_hydro_IIA_CECR5"/>
</dbReference>
<evidence type="ECO:0000313" key="2">
    <source>
        <dbReference type="EMBL" id="KAL0488894.1"/>
    </source>
</evidence>
<dbReference type="SUPFAM" id="SSF56784">
    <property type="entry name" value="HAD-like"/>
    <property type="match status" value="1"/>
</dbReference>
<dbReference type="Pfam" id="PF13242">
    <property type="entry name" value="Hydrolase_like"/>
    <property type="match status" value="1"/>
</dbReference>
<comment type="caution">
    <text evidence="1">The sequence shown here is derived from an EMBL/GenBank/DDBJ whole genome shotgun (WGS) entry which is preliminary data.</text>
</comment>
<dbReference type="AlphaFoldDB" id="A0AAW2ZD90"/>